<evidence type="ECO:0000256" key="1">
    <source>
        <dbReference type="SAM" id="MobiDB-lite"/>
    </source>
</evidence>
<comment type="caution">
    <text evidence="3">The sequence shown here is derived from an EMBL/GenBank/DDBJ whole genome shotgun (WGS) entry which is preliminary data.</text>
</comment>
<proteinExistence type="predicted"/>
<feature type="region of interest" description="Disordered" evidence="1">
    <location>
        <begin position="45"/>
        <end position="77"/>
    </location>
</feature>
<dbReference type="Proteomes" id="UP001500483">
    <property type="component" value="Unassembled WGS sequence"/>
</dbReference>
<sequence>MPIKVCAQTAANRLRSVLLTAGSVSRVFGTGVVHPVMPVAPLHSSVVGSPPRPWPAGQVPRLRPVPGSSFGGPVVPGEAGPWSIRPVALSGRTRIPAHPG</sequence>
<reference evidence="3" key="3">
    <citation type="submission" date="2023-12" db="EMBL/GenBank/DDBJ databases">
        <authorList>
            <person name="Sun Q."/>
            <person name="Inoue M."/>
        </authorList>
    </citation>
    <scope>NUCLEOTIDE SEQUENCE</scope>
    <source>
        <strain evidence="3">JCM 9687</strain>
    </source>
</reference>
<evidence type="ECO:0000313" key="2">
    <source>
        <dbReference type="EMBL" id="GAA3354106.1"/>
    </source>
</evidence>
<dbReference type="EMBL" id="BAAAYK010000038">
    <property type="protein sequence ID" value="GAA3364774.1"/>
    <property type="molecule type" value="Genomic_DNA"/>
</dbReference>
<reference evidence="3" key="1">
    <citation type="journal article" date="2014" name="Int. J. Syst. Evol. Microbiol.">
        <title>Complete genome of a new Firmicutes species belonging to the dominant human colonic microbiota ('Ruminococcus bicirculans') reveals two chromosomes and a selective capacity to utilize plant glucans.</title>
        <authorList>
            <consortium name="NISC Comparative Sequencing Program"/>
            <person name="Wegmann U."/>
            <person name="Louis P."/>
            <person name="Goesmann A."/>
            <person name="Henrissat B."/>
            <person name="Duncan S.H."/>
            <person name="Flint H.J."/>
        </authorList>
    </citation>
    <scope>NUCLEOTIDE SEQUENCE</scope>
    <source>
        <strain evidence="3">JCM 9687</strain>
    </source>
</reference>
<accession>A0ABP6S0L5</accession>
<organism evidence="3 4">
    <name type="scientific">Saccharopolyspora gregorii</name>
    <dbReference type="NCBI Taxonomy" id="33914"/>
    <lineage>
        <taxon>Bacteria</taxon>
        <taxon>Bacillati</taxon>
        <taxon>Actinomycetota</taxon>
        <taxon>Actinomycetes</taxon>
        <taxon>Pseudonocardiales</taxon>
        <taxon>Pseudonocardiaceae</taxon>
        <taxon>Saccharopolyspora</taxon>
    </lineage>
</organism>
<name>A0ABP6S0L5_9PSEU</name>
<feature type="compositionally biased region" description="Low complexity" evidence="1">
    <location>
        <begin position="64"/>
        <end position="77"/>
    </location>
</feature>
<evidence type="ECO:0000313" key="4">
    <source>
        <dbReference type="Proteomes" id="UP001500483"/>
    </source>
</evidence>
<evidence type="ECO:0000313" key="3">
    <source>
        <dbReference type="EMBL" id="GAA3364774.1"/>
    </source>
</evidence>
<reference evidence="4" key="2">
    <citation type="journal article" date="2019" name="Int. J. Syst. Evol. Microbiol.">
        <title>The Global Catalogue of Microorganisms (GCM) 10K type strain sequencing project: providing services to taxonomists for standard genome sequencing and annotation.</title>
        <authorList>
            <consortium name="The Broad Institute Genomics Platform"/>
            <consortium name="The Broad Institute Genome Sequencing Center for Infectious Disease"/>
            <person name="Wu L."/>
            <person name="Ma J."/>
        </authorList>
    </citation>
    <scope>NUCLEOTIDE SEQUENCE [LARGE SCALE GENOMIC DNA]</scope>
    <source>
        <strain evidence="4">JCM 9687</strain>
    </source>
</reference>
<gene>
    <name evidence="2" type="ORF">GCM10020366_09700</name>
    <name evidence="3" type="ORF">GCM10020366_62020</name>
</gene>
<keyword evidence="4" id="KW-1185">Reference proteome</keyword>
<protein>
    <submittedName>
        <fullName evidence="3">Uncharacterized protein</fullName>
    </submittedName>
</protein>
<dbReference type="EMBL" id="BAAAYK010000029">
    <property type="protein sequence ID" value="GAA3354106.1"/>
    <property type="molecule type" value="Genomic_DNA"/>
</dbReference>